<gene>
    <name evidence="1" type="ORF">Tco_0856566</name>
</gene>
<keyword evidence="2" id="KW-1185">Reference proteome</keyword>
<reference evidence="1" key="1">
    <citation type="journal article" date="2022" name="Int. J. Mol. Sci.">
        <title>Draft Genome of Tanacetum Coccineum: Genomic Comparison of Closely Related Tanacetum-Family Plants.</title>
        <authorList>
            <person name="Yamashiro T."/>
            <person name="Shiraishi A."/>
            <person name="Nakayama K."/>
            <person name="Satake H."/>
        </authorList>
    </citation>
    <scope>NUCLEOTIDE SEQUENCE</scope>
</reference>
<comment type="caution">
    <text evidence="1">The sequence shown here is derived from an EMBL/GenBank/DDBJ whole genome shotgun (WGS) entry which is preliminary data.</text>
</comment>
<evidence type="ECO:0000313" key="1">
    <source>
        <dbReference type="EMBL" id="GJT09524.1"/>
    </source>
</evidence>
<sequence>MHTVVQTSTPPTRPNPKTAKDAWDTFEAIFQDNKRTRVVALKGELCMIQMGDQTADEYLLNIDSIVTLLNDLGSDVSQDDVVTYAINGLSDKYGYLAQIIAHKEPFPDLSIVRSMVFTEEMRIRNKSHSLFTPPNSSQNNTRTTPPTCILELGFGIGGLDLAAPATTFILPQAQNTLLANMGYLTISIPRPLLLVLQLGVRVIGSVIHGLVKFSSDVISTGDLYPSKSSILPQAFLVGVAAKRGQPTTWSSGMTLSQQDGKSVRMITYAIATQSAQAMHYGVLIADKARLVVKWQHSNCRRSIATEVLVASWYAYYVIRVYDRLTWIPSFAAGCGDHVLIPTPICRFAGALQYLLTFTLGLTSLTRISRFVLPLCLILESSSFLCSRKRILDRLDADWLEFSVLSRSSAEAGVSGVTNAVAGLAGCGNLLHEFSTPLSTSTIVYCDNCRHAFNLTSILFLKSECGNLKLVGWSNVVTSFLGLPTPEQLQDKDLRKKELKVACTIEMYGYDDVDGGGDHSDCDLMRSDILS</sequence>
<protein>
    <recommendedName>
        <fullName evidence="3">Retrotransposon gag domain-containing protein</fullName>
    </recommendedName>
</protein>
<organism evidence="1 2">
    <name type="scientific">Tanacetum coccineum</name>
    <dbReference type="NCBI Taxonomy" id="301880"/>
    <lineage>
        <taxon>Eukaryota</taxon>
        <taxon>Viridiplantae</taxon>
        <taxon>Streptophyta</taxon>
        <taxon>Embryophyta</taxon>
        <taxon>Tracheophyta</taxon>
        <taxon>Spermatophyta</taxon>
        <taxon>Magnoliopsida</taxon>
        <taxon>eudicotyledons</taxon>
        <taxon>Gunneridae</taxon>
        <taxon>Pentapetalae</taxon>
        <taxon>asterids</taxon>
        <taxon>campanulids</taxon>
        <taxon>Asterales</taxon>
        <taxon>Asteraceae</taxon>
        <taxon>Asteroideae</taxon>
        <taxon>Anthemideae</taxon>
        <taxon>Anthemidinae</taxon>
        <taxon>Tanacetum</taxon>
    </lineage>
</organism>
<evidence type="ECO:0000313" key="2">
    <source>
        <dbReference type="Proteomes" id="UP001151760"/>
    </source>
</evidence>
<proteinExistence type="predicted"/>
<dbReference type="EMBL" id="BQNB010012913">
    <property type="protein sequence ID" value="GJT09524.1"/>
    <property type="molecule type" value="Genomic_DNA"/>
</dbReference>
<accession>A0ABQ5B7Z1</accession>
<reference evidence="1" key="2">
    <citation type="submission" date="2022-01" db="EMBL/GenBank/DDBJ databases">
        <authorList>
            <person name="Yamashiro T."/>
            <person name="Shiraishi A."/>
            <person name="Satake H."/>
            <person name="Nakayama K."/>
        </authorList>
    </citation>
    <scope>NUCLEOTIDE SEQUENCE</scope>
</reference>
<evidence type="ECO:0008006" key="3">
    <source>
        <dbReference type="Google" id="ProtNLM"/>
    </source>
</evidence>
<dbReference type="PANTHER" id="PTHR47481:SF41">
    <property type="entry name" value="COPIA-LIKE POLYPROTEIN_RETROTRANSPOSON"/>
    <property type="match status" value="1"/>
</dbReference>
<dbReference type="Pfam" id="PF14223">
    <property type="entry name" value="Retrotran_gag_2"/>
    <property type="match status" value="1"/>
</dbReference>
<dbReference type="Proteomes" id="UP001151760">
    <property type="component" value="Unassembled WGS sequence"/>
</dbReference>
<name>A0ABQ5B7Z1_9ASTR</name>
<dbReference type="PANTHER" id="PTHR47481">
    <property type="match status" value="1"/>
</dbReference>